<comment type="caution">
    <text evidence="2">The sequence shown here is derived from an EMBL/GenBank/DDBJ whole genome shotgun (WGS) entry which is preliminary data.</text>
</comment>
<dbReference type="AlphaFoldDB" id="A0A8K0T0R3"/>
<evidence type="ECO:0000313" key="2">
    <source>
        <dbReference type="EMBL" id="KAH7323186.1"/>
    </source>
</evidence>
<dbReference type="OrthoDB" id="5840532at2759"/>
<dbReference type="PANTHER" id="PTHR36156">
    <property type="entry name" value="SLR2101 PROTEIN"/>
    <property type="match status" value="1"/>
</dbReference>
<organism evidence="2 3">
    <name type="scientific">Stachybotrys elegans</name>
    <dbReference type="NCBI Taxonomy" id="80388"/>
    <lineage>
        <taxon>Eukaryota</taxon>
        <taxon>Fungi</taxon>
        <taxon>Dikarya</taxon>
        <taxon>Ascomycota</taxon>
        <taxon>Pezizomycotina</taxon>
        <taxon>Sordariomycetes</taxon>
        <taxon>Hypocreomycetidae</taxon>
        <taxon>Hypocreales</taxon>
        <taxon>Stachybotryaceae</taxon>
        <taxon>Stachybotrys</taxon>
    </lineage>
</organism>
<dbReference type="Pfam" id="PF00106">
    <property type="entry name" value="adh_short"/>
    <property type="match status" value="1"/>
</dbReference>
<dbReference type="InterPro" id="IPR011051">
    <property type="entry name" value="RmlC_Cupin_sf"/>
</dbReference>
<dbReference type="InterPro" id="IPR002347">
    <property type="entry name" value="SDR_fam"/>
</dbReference>
<dbReference type="Gene3D" id="2.60.120.10">
    <property type="entry name" value="Jelly Rolls"/>
    <property type="match status" value="1"/>
</dbReference>
<name>A0A8K0T0R3_9HYPO</name>
<dbReference type="Proteomes" id="UP000813444">
    <property type="component" value="Unassembled WGS sequence"/>
</dbReference>
<gene>
    <name evidence="2" type="ORF">B0I35DRAFT_390283</name>
</gene>
<dbReference type="InterPro" id="IPR047142">
    <property type="entry name" value="OryJ/VirC-like"/>
</dbReference>
<dbReference type="PRINTS" id="PR00080">
    <property type="entry name" value="SDRFAMILY"/>
</dbReference>
<dbReference type="CDD" id="cd05233">
    <property type="entry name" value="SDR_c"/>
    <property type="match status" value="1"/>
</dbReference>
<evidence type="ECO:0008006" key="4">
    <source>
        <dbReference type="Google" id="ProtNLM"/>
    </source>
</evidence>
<evidence type="ECO:0000313" key="3">
    <source>
        <dbReference type="Proteomes" id="UP000813444"/>
    </source>
</evidence>
<protein>
    <recommendedName>
        <fullName evidence="4">Cupin 2 conserved barrel domain-containing protein</fullName>
    </recommendedName>
</protein>
<comment type="similarity">
    <text evidence="1">Belongs to the short-chain dehydrogenases/reductases (SDR) family.</text>
</comment>
<dbReference type="InterPro" id="IPR014710">
    <property type="entry name" value="RmlC-like_jellyroll"/>
</dbReference>
<dbReference type="EMBL" id="JAGPNK010000004">
    <property type="protein sequence ID" value="KAH7323186.1"/>
    <property type="molecule type" value="Genomic_DNA"/>
</dbReference>
<dbReference type="PRINTS" id="PR00081">
    <property type="entry name" value="GDHRDH"/>
</dbReference>
<dbReference type="SUPFAM" id="SSF51735">
    <property type="entry name" value="NAD(P)-binding Rossmann-fold domains"/>
    <property type="match status" value="1"/>
</dbReference>
<dbReference type="CDD" id="cd02231">
    <property type="entry name" value="cupin_BLL6423-like"/>
    <property type="match status" value="1"/>
</dbReference>
<keyword evidence="3" id="KW-1185">Reference proteome</keyword>
<proteinExistence type="inferred from homology"/>
<reference evidence="2" key="1">
    <citation type="journal article" date="2021" name="Nat. Commun.">
        <title>Genetic determinants of endophytism in the Arabidopsis root mycobiome.</title>
        <authorList>
            <person name="Mesny F."/>
            <person name="Miyauchi S."/>
            <person name="Thiergart T."/>
            <person name="Pickel B."/>
            <person name="Atanasova L."/>
            <person name="Karlsson M."/>
            <person name="Huettel B."/>
            <person name="Barry K.W."/>
            <person name="Haridas S."/>
            <person name="Chen C."/>
            <person name="Bauer D."/>
            <person name="Andreopoulos W."/>
            <person name="Pangilinan J."/>
            <person name="LaButti K."/>
            <person name="Riley R."/>
            <person name="Lipzen A."/>
            <person name="Clum A."/>
            <person name="Drula E."/>
            <person name="Henrissat B."/>
            <person name="Kohler A."/>
            <person name="Grigoriev I.V."/>
            <person name="Martin F.M."/>
            <person name="Hacquard S."/>
        </authorList>
    </citation>
    <scope>NUCLEOTIDE SEQUENCE</scope>
    <source>
        <strain evidence="2">MPI-CAGE-CH-0235</strain>
    </source>
</reference>
<evidence type="ECO:0000256" key="1">
    <source>
        <dbReference type="RuleBase" id="RU000363"/>
    </source>
</evidence>
<dbReference type="Gene3D" id="3.40.50.720">
    <property type="entry name" value="NAD(P)-binding Rossmann-like Domain"/>
    <property type="match status" value="1"/>
</dbReference>
<dbReference type="InterPro" id="IPR036291">
    <property type="entry name" value="NAD(P)-bd_dom_sf"/>
</dbReference>
<sequence length="445" mass="47409">MDISGNALVVGGAGGIGQACAVVLAKEGASAVVVADLDVKAAGEVVARCIQVATNSDFRAEAVHIDVTKEDSVQGVFRRMVELYGRVDYCVNCVGIGAEGPCDIASMPLAEFQRFLNINTTGTFLVTKEASVAMRAQKLRAVSPSGAFPNRGETRGSIVNLCSAASVGTVTGILPYTTSKHAQLGLSKTSALDNAPFGIRVNAICPSWTDTPMVQRANEGIEGHADYVKAKLPIGRMAIPDEIADAVTVGHPIQGLPRTVRYITTHNSQGKSVFLSTDVGDHHKELVNKSALANIIYSTHKHPVNLNNEVDVAYARKNEPGITVKGGTVCRLIDFAPGHVSPLHRVRSIDYCVVIEGTFRLVLDSGEERLMSRGDVTVQRGTNHRWINVTGSGTLPGRILFVLQDIQDLEIAGLRIDGDLGDLGKDYVGLPGHGAGIHQDKQDEF</sequence>
<dbReference type="SUPFAM" id="SSF51182">
    <property type="entry name" value="RmlC-like cupins"/>
    <property type="match status" value="1"/>
</dbReference>
<dbReference type="PANTHER" id="PTHR36156:SF2">
    <property type="entry name" value="CUPIN TYPE-2 DOMAIN-CONTAINING PROTEIN"/>
    <property type="match status" value="1"/>
</dbReference>
<accession>A0A8K0T0R3</accession>